<evidence type="ECO:0000313" key="1">
    <source>
        <dbReference type="Proteomes" id="UP000887565"/>
    </source>
</evidence>
<dbReference type="WBParaSite" id="nRc.2.0.1.t25441-RA">
    <property type="protein sequence ID" value="nRc.2.0.1.t25441-RA"/>
    <property type="gene ID" value="nRc.2.0.1.g25441"/>
</dbReference>
<sequence>MLATPHHQPRINPSVEFFSLRTLCEVVLINFFGRLGVRVTMAIHISATNASLALYQYFRAHYRTMYDEQQPSISLDVPTLILRWVDGLWAEELSVVDAIHTANLALFLYEA</sequence>
<name>A0A915JH47_ROMCU</name>
<protein>
    <submittedName>
        <fullName evidence="2">Uncharacterized protein</fullName>
    </submittedName>
</protein>
<organism evidence="1 2">
    <name type="scientific">Romanomermis culicivorax</name>
    <name type="common">Nematode worm</name>
    <dbReference type="NCBI Taxonomy" id="13658"/>
    <lineage>
        <taxon>Eukaryota</taxon>
        <taxon>Metazoa</taxon>
        <taxon>Ecdysozoa</taxon>
        <taxon>Nematoda</taxon>
        <taxon>Enoplea</taxon>
        <taxon>Dorylaimia</taxon>
        <taxon>Mermithida</taxon>
        <taxon>Mermithoidea</taxon>
        <taxon>Mermithidae</taxon>
        <taxon>Romanomermis</taxon>
    </lineage>
</organism>
<proteinExistence type="predicted"/>
<dbReference type="AlphaFoldDB" id="A0A915JH47"/>
<keyword evidence="1" id="KW-1185">Reference proteome</keyword>
<evidence type="ECO:0000313" key="2">
    <source>
        <dbReference type="WBParaSite" id="nRc.2.0.1.t25441-RA"/>
    </source>
</evidence>
<dbReference type="Proteomes" id="UP000887565">
    <property type="component" value="Unplaced"/>
</dbReference>
<accession>A0A915JH47</accession>
<reference evidence="2" key="1">
    <citation type="submission" date="2022-11" db="UniProtKB">
        <authorList>
            <consortium name="WormBaseParasite"/>
        </authorList>
    </citation>
    <scope>IDENTIFICATION</scope>
</reference>